<evidence type="ECO:0000259" key="5">
    <source>
        <dbReference type="PROSITE" id="PS00486"/>
    </source>
</evidence>
<evidence type="ECO:0000313" key="7">
    <source>
        <dbReference type="Proteomes" id="UP000054251"/>
    </source>
</evidence>
<gene>
    <name evidence="6" type="ORF">AC631_04595</name>
</gene>
<evidence type="ECO:0000256" key="2">
    <source>
        <dbReference type="ARBA" id="ARBA00022741"/>
    </source>
</evidence>
<dbReference type="InterPro" id="IPR036187">
    <property type="entry name" value="DNA_mismatch_repair_MutS_sf"/>
</dbReference>
<comment type="caution">
    <text evidence="6">The sequence shown here is derived from an EMBL/GenBank/DDBJ whole genome shotgun (WGS) entry which is preliminary data.</text>
</comment>
<reference evidence="6 7" key="1">
    <citation type="submission" date="2015-11" db="EMBL/GenBank/DDBJ databases">
        <title>The genome of Debaryomyces fabryi.</title>
        <authorList>
            <person name="Tafer H."/>
            <person name="Lopandic K."/>
        </authorList>
    </citation>
    <scope>NUCLEOTIDE SEQUENCE [LARGE SCALE GENOMIC DNA]</scope>
    <source>
        <strain evidence="6 7">CBS 789</strain>
    </source>
</reference>
<keyword evidence="2" id="KW-0547">Nucleotide-binding</keyword>
<dbReference type="SMART" id="SM00534">
    <property type="entry name" value="MUTSac"/>
    <property type="match status" value="1"/>
</dbReference>
<dbReference type="GeneID" id="26841604"/>
<dbReference type="Pfam" id="PF05192">
    <property type="entry name" value="MutS_III"/>
    <property type="match status" value="1"/>
</dbReference>
<dbReference type="InterPro" id="IPR045076">
    <property type="entry name" value="MutS"/>
</dbReference>
<dbReference type="PIRSF" id="PIRSF005813">
    <property type="entry name" value="MSH2"/>
    <property type="match status" value="1"/>
</dbReference>
<dbReference type="GO" id="GO:0005524">
    <property type="term" value="F:ATP binding"/>
    <property type="evidence" value="ECO:0007669"/>
    <property type="project" value="UniProtKB-KW"/>
</dbReference>
<dbReference type="OrthoDB" id="10252754at2759"/>
<dbReference type="EMBL" id="LMYN01000128">
    <property type="protein sequence ID" value="KRZ99654.1"/>
    <property type="molecule type" value="Genomic_DNA"/>
</dbReference>
<organism evidence="6 7">
    <name type="scientific">Debaryomyces fabryi</name>
    <dbReference type="NCBI Taxonomy" id="58627"/>
    <lineage>
        <taxon>Eukaryota</taxon>
        <taxon>Fungi</taxon>
        <taxon>Dikarya</taxon>
        <taxon>Ascomycota</taxon>
        <taxon>Saccharomycotina</taxon>
        <taxon>Pichiomycetes</taxon>
        <taxon>Debaryomycetaceae</taxon>
        <taxon>Debaryomyces</taxon>
    </lineage>
</organism>
<dbReference type="SUPFAM" id="SSF48334">
    <property type="entry name" value="DNA repair protein MutS, domain III"/>
    <property type="match status" value="1"/>
</dbReference>
<dbReference type="Gene3D" id="1.10.1420.10">
    <property type="match status" value="2"/>
</dbReference>
<dbReference type="Proteomes" id="UP000054251">
    <property type="component" value="Unassembled WGS sequence"/>
</dbReference>
<dbReference type="RefSeq" id="XP_015465757.1">
    <property type="nucleotide sequence ID" value="XM_015613424.1"/>
</dbReference>
<dbReference type="InterPro" id="IPR007696">
    <property type="entry name" value="DNA_mismatch_repair_MutS_core"/>
</dbReference>
<keyword evidence="3" id="KW-0067">ATP-binding</keyword>
<dbReference type="GO" id="GO:0140664">
    <property type="term" value="F:ATP-dependent DNA damage sensor activity"/>
    <property type="evidence" value="ECO:0007669"/>
    <property type="project" value="InterPro"/>
</dbReference>
<dbReference type="Pfam" id="PF05190">
    <property type="entry name" value="MutS_IV"/>
    <property type="match status" value="1"/>
</dbReference>
<protein>
    <recommendedName>
        <fullName evidence="5">DNA mismatch repair proteins mutS family domain-containing protein</fullName>
    </recommendedName>
</protein>
<dbReference type="Pfam" id="PF00488">
    <property type="entry name" value="MutS_V"/>
    <property type="match status" value="1"/>
</dbReference>
<dbReference type="InterPro" id="IPR007861">
    <property type="entry name" value="DNA_mismatch_repair_MutS_clamp"/>
</dbReference>
<dbReference type="FunFam" id="3.40.50.300:FF:000771">
    <property type="entry name" value="DNA mismatch repair protein"/>
    <property type="match status" value="1"/>
</dbReference>
<dbReference type="PANTHER" id="PTHR11361">
    <property type="entry name" value="DNA MISMATCH REPAIR PROTEIN MUTS FAMILY MEMBER"/>
    <property type="match status" value="1"/>
</dbReference>
<dbReference type="SUPFAM" id="SSF52540">
    <property type="entry name" value="P-loop containing nucleoside triphosphate hydrolases"/>
    <property type="match status" value="1"/>
</dbReference>
<evidence type="ECO:0000256" key="4">
    <source>
        <dbReference type="ARBA" id="ARBA00023125"/>
    </source>
</evidence>
<dbReference type="FunFam" id="1.10.1420.10:FF:000019">
    <property type="entry name" value="DNA mismatch repair protein"/>
    <property type="match status" value="1"/>
</dbReference>
<dbReference type="SMART" id="SM00533">
    <property type="entry name" value="MUTSd"/>
    <property type="match status" value="1"/>
</dbReference>
<evidence type="ECO:0000256" key="1">
    <source>
        <dbReference type="ARBA" id="ARBA00006271"/>
    </source>
</evidence>
<dbReference type="InterPro" id="IPR000432">
    <property type="entry name" value="DNA_mismatch_repair_MutS_C"/>
</dbReference>
<name>A0A0V1PTR8_9ASCO</name>
<feature type="domain" description="DNA mismatch repair proteins mutS family" evidence="5">
    <location>
        <begin position="391"/>
        <end position="407"/>
    </location>
</feature>
<accession>A0A0V1PTR8</accession>
<dbReference type="InterPro" id="IPR027417">
    <property type="entry name" value="P-loop_NTPase"/>
</dbReference>
<dbReference type="PANTHER" id="PTHR11361:SF148">
    <property type="entry name" value="DNA MISMATCH REPAIR PROTEIN MSH6"/>
    <property type="match status" value="1"/>
</dbReference>
<keyword evidence="7" id="KW-1185">Reference proteome</keyword>
<dbReference type="AlphaFoldDB" id="A0A0V1PTR8"/>
<dbReference type="GO" id="GO:0032301">
    <property type="term" value="C:MutSalpha complex"/>
    <property type="evidence" value="ECO:0007669"/>
    <property type="project" value="TreeGrafter"/>
</dbReference>
<dbReference type="GO" id="GO:0006298">
    <property type="term" value="P:mismatch repair"/>
    <property type="evidence" value="ECO:0007669"/>
    <property type="project" value="InterPro"/>
</dbReference>
<dbReference type="PROSITE" id="PS00486">
    <property type="entry name" value="DNA_MISMATCH_REPAIR_2"/>
    <property type="match status" value="1"/>
</dbReference>
<sequence length="565" mass="64456">MLKHWILHPLMKIDDINERYDSIDYLMGEGSKFREILEQAFNGLPDLERLLARIHSKTLRFKDFLRVVESFEKISKLIVDVRDFSDRETGSLHKFVNNFPVELESSINEWDDAFDRQEAMRDIVVPMKGIDNEFDESHAKINALEGELNEHLMVYKKQYKSNEICYKDSGKEIFLIEVPNKIKNIPKDWQQMGSTSKVKRFWSPEVRKLVRELMEQKELHKMVCETLKFRMYEKFNKHYSIWMSAIRNIANIDCLIALTKVSESIGYPSCRPEFEKADKGLIEFKELRHPCFIGTKDFIPNDICLGGSEPNFGLLTGANAAGKSTIMRTTALAIILSQIGCYVPASLARLNPIDRIMTRLGANDNIMQGKSTFFVELSETKKILSNATPNSLVILDELGRGGSSSDGYSIAESVLYQLATHIQSLGFFATHYGSLGLSFRNHPQIKPLRMAILIDDHSRNITFLYKLEQGAAPGSFGMNVASMCGISNEIVDKAEIAAKEYEQTSRIKRQNDISNSNLNNMSLGLQSDFVWLVNNYKKLSEDILDYDESVKQNALNNIFSMVENL</sequence>
<evidence type="ECO:0000313" key="6">
    <source>
        <dbReference type="EMBL" id="KRZ99654.1"/>
    </source>
</evidence>
<evidence type="ECO:0000256" key="3">
    <source>
        <dbReference type="ARBA" id="ARBA00022840"/>
    </source>
</evidence>
<proteinExistence type="inferred from homology"/>
<keyword evidence="4" id="KW-0238">DNA-binding</keyword>
<dbReference type="Gene3D" id="3.40.50.300">
    <property type="entry name" value="P-loop containing nucleotide triphosphate hydrolases"/>
    <property type="match status" value="1"/>
</dbReference>
<dbReference type="InterPro" id="IPR011184">
    <property type="entry name" value="DNA_mismatch_repair_Msh2"/>
</dbReference>
<dbReference type="GO" id="GO:0030983">
    <property type="term" value="F:mismatched DNA binding"/>
    <property type="evidence" value="ECO:0007669"/>
    <property type="project" value="InterPro"/>
</dbReference>
<comment type="similarity">
    <text evidence="1">Belongs to the DNA mismatch repair MutS family.</text>
</comment>